<feature type="region of interest" description="Disordered" evidence="1">
    <location>
        <begin position="1"/>
        <end position="61"/>
    </location>
</feature>
<proteinExistence type="predicted"/>
<sequence>MYVPKGSPIIEEIAVNNDKMTSKRKGKPKQGESTTDESSAYEPNDDHDDEAVNEDQTIDFHTDYDVSIQEAQVSPVAISPNFQDAADLGANESSLELIKVFVTSPINDDERESSLKNSKVQTEDEAKTKELEELKEDNVHYLRMIAMLSDENEK</sequence>
<gene>
    <name evidence="2" type="ORF">QVD17_16849</name>
</gene>
<keyword evidence="3" id="KW-1185">Reference proteome</keyword>
<accession>A0AAD8KRD0</accession>
<comment type="caution">
    <text evidence="2">The sequence shown here is derived from an EMBL/GenBank/DDBJ whole genome shotgun (WGS) entry which is preliminary data.</text>
</comment>
<protein>
    <submittedName>
        <fullName evidence="2">Uncharacterized protein</fullName>
    </submittedName>
</protein>
<evidence type="ECO:0000256" key="1">
    <source>
        <dbReference type="SAM" id="MobiDB-lite"/>
    </source>
</evidence>
<feature type="compositionally biased region" description="Acidic residues" evidence="1">
    <location>
        <begin position="43"/>
        <end position="57"/>
    </location>
</feature>
<dbReference type="AlphaFoldDB" id="A0AAD8KRD0"/>
<reference evidence="2" key="1">
    <citation type="journal article" date="2023" name="bioRxiv">
        <title>Improved chromosome-level genome assembly for marigold (Tagetes erecta).</title>
        <authorList>
            <person name="Jiang F."/>
            <person name="Yuan L."/>
            <person name="Wang S."/>
            <person name="Wang H."/>
            <person name="Xu D."/>
            <person name="Wang A."/>
            <person name="Fan W."/>
        </authorList>
    </citation>
    <scope>NUCLEOTIDE SEQUENCE</scope>
    <source>
        <strain evidence="2">WSJ</strain>
        <tissue evidence="2">Leaf</tissue>
    </source>
</reference>
<organism evidence="2 3">
    <name type="scientific">Tagetes erecta</name>
    <name type="common">African marigold</name>
    <dbReference type="NCBI Taxonomy" id="13708"/>
    <lineage>
        <taxon>Eukaryota</taxon>
        <taxon>Viridiplantae</taxon>
        <taxon>Streptophyta</taxon>
        <taxon>Embryophyta</taxon>
        <taxon>Tracheophyta</taxon>
        <taxon>Spermatophyta</taxon>
        <taxon>Magnoliopsida</taxon>
        <taxon>eudicotyledons</taxon>
        <taxon>Gunneridae</taxon>
        <taxon>Pentapetalae</taxon>
        <taxon>asterids</taxon>
        <taxon>campanulids</taxon>
        <taxon>Asterales</taxon>
        <taxon>Asteraceae</taxon>
        <taxon>Asteroideae</taxon>
        <taxon>Heliantheae alliance</taxon>
        <taxon>Tageteae</taxon>
        <taxon>Tagetes</taxon>
    </lineage>
</organism>
<evidence type="ECO:0000313" key="3">
    <source>
        <dbReference type="Proteomes" id="UP001229421"/>
    </source>
</evidence>
<feature type="region of interest" description="Disordered" evidence="1">
    <location>
        <begin position="106"/>
        <end position="128"/>
    </location>
</feature>
<evidence type="ECO:0000313" key="2">
    <source>
        <dbReference type="EMBL" id="KAK1428024.1"/>
    </source>
</evidence>
<dbReference type="EMBL" id="JAUHHV010000004">
    <property type="protein sequence ID" value="KAK1428024.1"/>
    <property type="molecule type" value="Genomic_DNA"/>
</dbReference>
<name>A0AAD8KRD0_TARER</name>
<dbReference type="Proteomes" id="UP001229421">
    <property type="component" value="Unassembled WGS sequence"/>
</dbReference>